<keyword evidence="2 10" id="KW-0963">Cytoplasm</keyword>
<dbReference type="PIRSF" id="PIRSF002465">
    <property type="entry name" value="Phsphlp_syn_PlsX"/>
    <property type="match status" value="1"/>
</dbReference>
<protein>
    <recommendedName>
        <fullName evidence="8 10">Phosphate acyltransferase</fullName>
        <ecNumber evidence="8 10">2.3.1.274</ecNumber>
    </recommendedName>
    <alternativeName>
        <fullName evidence="10">Acyl-ACP phosphotransacylase</fullName>
    </alternativeName>
    <alternativeName>
        <fullName evidence="10">Acyl-[acyl-carrier-protein]--phosphate acyltransferase</fullName>
    </alternativeName>
    <alternativeName>
        <fullName evidence="10">Phosphate-acyl-ACP acyltransferase</fullName>
    </alternativeName>
</protein>
<dbReference type="EC" id="2.3.1.274" evidence="8 10"/>
<dbReference type="Pfam" id="PF02504">
    <property type="entry name" value="FA_synthesis"/>
    <property type="match status" value="1"/>
</dbReference>
<dbReference type="InterPro" id="IPR003664">
    <property type="entry name" value="FA_synthesis"/>
</dbReference>
<dbReference type="EMBL" id="FXTX01000002">
    <property type="protein sequence ID" value="SMP02965.1"/>
    <property type="molecule type" value="Genomic_DNA"/>
</dbReference>
<dbReference type="SUPFAM" id="SSF53659">
    <property type="entry name" value="Isocitrate/Isopropylmalate dehydrogenase-like"/>
    <property type="match status" value="1"/>
</dbReference>
<keyword evidence="12" id="KW-1185">Reference proteome</keyword>
<evidence type="ECO:0000256" key="6">
    <source>
        <dbReference type="ARBA" id="ARBA00023209"/>
    </source>
</evidence>
<evidence type="ECO:0000313" key="12">
    <source>
        <dbReference type="Proteomes" id="UP001157947"/>
    </source>
</evidence>
<sequence length="347" mass="37931">MYIALDAMGGDYAPLCNVKGAIEFAKETKHGVYLVGDENILKKELIKYGGEGLPIEIVHADEVIEMDEPPSIALRKKRNSSMHVAGKLVRTGKAVGFVSAGNTGAAMSIGKFIIGATEGIERPAIAVAFPNKKGSKTVLIDVGANVDCRPRHLIDFAVLGYTYAKEILNISDNPKIGILSIGEEEGKGNELVKDTYPLLKMTKLNFLGNAEGRDIFTGDFDVIVCDGFVGNVVLKTSESLGMIILEMIKAEVEKSFISKFGAMLMMPALKRFKRKADFTEYGGAPLLGTKGTTIITHGRADEKAIKNALKAAMNFVDHHFNEKLKENIQNLIPEELRRYREEIPNNV</sequence>
<keyword evidence="7 10" id="KW-1208">Phospholipid metabolism</keyword>
<evidence type="ECO:0000313" key="11">
    <source>
        <dbReference type="EMBL" id="SMP02965.1"/>
    </source>
</evidence>
<evidence type="ECO:0000256" key="7">
    <source>
        <dbReference type="ARBA" id="ARBA00023264"/>
    </source>
</evidence>
<comment type="pathway">
    <text evidence="10">Lipid metabolism; phospholipid metabolism.</text>
</comment>
<evidence type="ECO:0000256" key="5">
    <source>
        <dbReference type="ARBA" id="ARBA00023098"/>
    </source>
</evidence>
<proteinExistence type="inferred from homology"/>
<evidence type="ECO:0000256" key="4">
    <source>
        <dbReference type="ARBA" id="ARBA00022679"/>
    </source>
</evidence>
<keyword evidence="3 10" id="KW-0444">Lipid biosynthesis</keyword>
<dbReference type="PANTHER" id="PTHR30100">
    <property type="entry name" value="FATTY ACID/PHOSPHOLIPID SYNTHESIS PROTEIN PLSX"/>
    <property type="match status" value="1"/>
</dbReference>
<comment type="subcellular location">
    <subcellularLocation>
        <location evidence="10">Cytoplasm</location>
    </subcellularLocation>
    <text evidence="10">Associated with the membrane possibly through PlsY.</text>
</comment>
<evidence type="ECO:0000256" key="1">
    <source>
        <dbReference type="ARBA" id="ARBA00001232"/>
    </source>
</evidence>
<organism evidence="11 12">
    <name type="scientific">Venenivibrio stagnispumantis</name>
    <dbReference type="NCBI Taxonomy" id="407998"/>
    <lineage>
        <taxon>Bacteria</taxon>
        <taxon>Pseudomonadati</taxon>
        <taxon>Aquificota</taxon>
        <taxon>Aquificia</taxon>
        <taxon>Aquificales</taxon>
        <taxon>Hydrogenothermaceae</taxon>
        <taxon>Venenivibrio</taxon>
    </lineage>
</organism>
<accession>A0AA45WJE1</accession>
<dbReference type="NCBIfam" id="TIGR00182">
    <property type="entry name" value="plsX"/>
    <property type="match status" value="1"/>
</dbReference>
<evidence type="ECO:0000256" key="10">
    <source>
        <dbReference type="HAMAP-Rule" id="MF_00019"/>
    </source>
</evidence>
<keyword evidence="5 10" id="KW-0443">Lipid metabolism</keyword>
<dbReference type="GO" id="GO:0006633">
    <property type="term" value="P:fatty acid biosynthetic process"/>
    <property type="evidence" value="ECO:0007669"/>
    <property type="project" value="UniProtKB-UniRule"/>
</dbReference>
<dbReference type="AlphaFoldDB" id="A0AA45WJE1"/>
<comment type="catalytic activity">
    <reaction evidence="1 10">
        <text>a fatty acyl-[ACP] + phosphate = an acyl phosphate + holo-[ACP]</text>
        <dbReference type="Rhea" id="RHEA:42292"/>
        <dbReference type="Rhea" id="RHEA-COMP:9685"/>
        <dbReference type="Rhea" id="RHEA-COMP:14125"/>
        <dbReference type="ChEBI" id="CHEBI:43474"/>
        <dbReference type="ChEBI" id="CHEBI:59918"/>
        <dbReference type="ChEBI" id="CHEBI:64479"/>
        <dbReference type="ChEBI" id="CHEBI:138651"/>
        <dbReference type="EC" id="2.3.1.274"/>
    </reaction>
</comment>
<evidence type="ECO:0000256" key="3">
    <source>
        <dbReference type="ARBA" id="ARBA00022516"/>
    </source>
</evidence>
<dbReference type="PANTHER" id="PTHR30100:SF1">
    <property type="entry name" value="PHOSPHATE ACYLTRANSFERASE"/>
    <property type="match status" value="1"/>
</dbReference>
<comment type="similarity">
    <text evidence="10">Belongs to the PlsX family.</text>
</comment>
<comment type="caution">
    <text evidence="11">The sequence shown here is derived from an EMBL/GenBank/DDBJ whole genome shotgun (WGS) entry which is preliminary data.</text>
</comment>
<keyword evidence="11" id="KW-0012">Acyltransferase</keyword>
<dbReference type="Gene3D" id="3.40.718.10">
    <property type="entry name" value="Isopropylmalate Dehydrogenase"/>
    <property type="match status" value="1"/>
</dbReference>
<reference evidence="11" key="1">
    <citation type="submission" date="2017-05" db="EMBL/GenBank/DDBJ databases">
        <authorList>
            <person name="Varghese N."/>
            <person name="Submissions S."/>
        </authorList>
    </citation>
    <scope>NUCLEOTIDE SEQUENCE</scope>
    <source>
        <strain evidence="11">DSM 18763</strain>
    </source>
</reference>
<dbReference type="Proteomes" id="UP001157947">
    <property type="component" value="Unassembled WGS sequence"/>
</dbReference>
<gene>
    <name evidence="10" type="primary">plsX</name>
    <name evidence="11" type="ORF">SAMN06264868_102106</name>
</gene>
<name>A0AA45WJE1_9AQUI</name>
<dbReference type="RefSeq" id="WP_265133405.1">
    <property type="nucleotide sequence ID" value="NZ_FXTX01000002.1"/>
</dbReference>
<comment type="function">
    <text evidence="10">Catalyzes the reversible formation of acyl-phosphate (acyl-PO(4)) from acyl-[acyl-carrier-protein] (acyl-ACP). This enzyme utilizes acyl-ACP as fatty acyl donor, but not acyl-CoA.</text>
</comment>
<keyword evidence="4 10" id="KW-0808">Transferase</keyword>
<evidence type="ECO:0000256" key="2">
    <source>
        <dbReference type="ARBA" id="ARBA00022490"/>
    </source>
</evidence>
<comment type="subunit">
    <text evidence="9 10">Homodimer. Probably interacts with PlsY.</text>
</comment>
<dbReference type="HAMAP" id="MF_00019">
    <property type="entry name" value="PlsX"/>
    <property type="match status" value="1"/>
</dbReference>
<evidence type="ECO:0000256" key="8">
    <source>
        <dbReference type="ARBA" id="ARBA00024069"/>
    </source>
</evidence>
<keyword evidence="6 10" id="KW-0594">Phospholipid biosynthesis</keyword>
<evidence type="ECO:0000256" key="9">
    <source>
        <dbReference type="ARBA" id="ARBA00046608"/>
    </source>
</evidence>
<dbReference type="InterPro" id="IPR012281">
    <property type="entry name" value="Phospholipid_synth_PlsX-like"/>
</dbReference>
<dbReference type="GO" id="GO:0008654">
    <property type="term" value="P:phospholipid biosynthetic process"/>
    <property type="evidence" value="ECO:0007669"/>
    <property type="project" value="UniProtKB-KW"/>
</dbReference>
<dbReference type="GO" id="GO:0043811">
    <property type="term" value="F:phosphate:acyl-[acyl carrier protein] acyltransferase activity"/>
    <property type="evidence" value="ECO:0007669"/>
    <property type="project" value="UniProtKB-UniRule"/>
</dbReference>
<dbReference type="GO" id="GO:0005737">
    <property type="term" value="C:cytoplasm"/>
    <property type="evidence" value="ECO:0007669"/>
    <property type="project" value="UniProtKB-SubCell"/>
</dbReference>